<dbReference type="PROSITE" id="PS50850">
    <property type="entry name" value="MFS"/>
    <property type="match status" value="1"/>
</dbReference>
<comment type="caution">
    <text evidence="8">The sequence shown here is derived from an EMBL/GenBank/DDBJ whole genome shotgun (WGS) entry which is preliminary data.</text>
</comment>
<evidence type="ECO:0000256" key="3">
    <source>
        <dbReference type="ARBA" id="ARBA00022692"/>
    </source>
</evidence>
<feature type="transmembrane region" description="Helical" evidence="6">
    <location>
        <begin position="20"/>
        <end position="39"/>
    </location>
</feature>
<dbReference type="AlphaFoldDB" id="T1A9V0"/>
<dbReference type="InterPro" id="IPR036259">
    <property type="entry name" value="MFS_trans_sf"/>
</dbReference>
<comment type="subcellular location">
    <subcellularLocation>
        <location evidence="1">Cell membrane</location>
        <topology evidence="1">Multi-pass membrane protein</topology>
    </subcellularLocation>
</comment>
<keyword evidence="3 6" id="KW-0812">Transmembrane</keyword>
<organism evidence="8">
    <name type="scientific">mine drainage metagenome</name>
    <dbReference type="NCBI Taxonomy" id="410659"/>
    <lineage>
        <taxon>unclassified sequences</taxon>
        <taxon>metagenomes</taxon>
        <taxon>ecological metagenomes</taxon>
    </lineage>
</organism>
<sequence>MVFAGIYVHSDLHSPLADVTLYYTVFFVTSFISRILLSFSSHKRLILPVMLTMGLTVIGMFLMFLSSSADIFALSMAVLGIPHGLSYPLSLFYLSRSYETSERSAANSYFFSLMTIIMVAGPVLGGYSTEVVGWRVTFLFIVPIVSIFMIMVLFSNTQRH</sequence>
<dbReference type="GO" id="GO:0022857">
    <property type="term" value="F:transmembrane transporter activity"/>
    <property type="evidence" value="ECO:0007669"/>
    <property type="project" value="InterPro"/>
</dbReference>
<dbReference type="Pfam" id="PF07690">
    <property type="entry name" value="MFS_1"/>
    <property type="match status" value="1"/>
</dbReference>
<dbReference type="InterPro" id="IPR020846">
    <property type="entry name" value="MFS_dom"/>
</dbReference>
<dbReference type="PANTHER" id="PTHR43124:SF3">
    <property type="entry name" value="CHLORAMPHENICOL EFFLUX PUMP RV0191"/>
    <property type="match status" value="1"/>
</dbReference>
<reference evidence="8" key="2">
    <citation type="journal article" date="2014" name="ISME J.">
        <title>Microbial stratification in low pH oxic and suboxic macroscopic growths along an acid mine drainage.</title>
        <authorList>
            <person name="Mendez-Garcia C."/>
            <person name="Mesa V."/>
            <person name="Sprenger R.R."/>
            <person name="Richter M."/>
            <person name="Diez M.S."/>
            <person name="Solano J."/>
            <person name="Bargiela R."/>
            <person name="Golyshina O.V."/>
            <person name="Manteca A."/>
            <person name="Ramos J.L."/>
            <person name="Gallego J.R."/>
            <person name="Llorente I."/>
            <person name="Martins Dos Santos V.A."/>
            <person name="Jensen O.N."/>
            <person name="Pelaez A.I."/>
            <person name="Sanchez J."/>
            <person name="Ferrer M."/>
        </authorList>
    </citation>
    <scope>NUCLEOTIDE SEQUENCE</scope>
</reference>
<feature type="transmembrane region" description="Helical" evidence="6">
    <location>
        <begin position="71"/>
        <end position="94"/>
    </location>
</feature>
<evidence type="ECO:0000256" key="4">
    <source>
        <dbReference type="ARBA" id="ARBA00022989"/>
    </source>
</evidence>
<dbReference type="Gene3D" id="1.20.1250.20">
    <property type="entry name" value="MFS general substrate transporter like domains"/>
    <property type="match status" value="1"/>
</dbReference>
<proteinExistence type="predicted"/>
<dbReference type="PANTHER" id="PTHR43124">
    <property type="entry name" value="PURINE EFFLUX PUMP PBUE"/>
    <property type="match status" value="1"/>
</dbReference>
<keyword evidence="4 6" id="KW-1133">Transmembrane helix</keyword>
<feature type="transmembrane region" description="Helical" evidence="6">
    <location>
        <begin position="46"/>
        <end position="65"/>
    </location>
</feature>
<dbReference type="InterPro" id="IPR011701">
    <property type="entry name" value="MFS"/>
</dbReference>
<name>T1A9V0_9ZZZZ</name>
<dbReference type="SUPFAM" id="SSF103473">
    <property type="entry name" value="MFS general substrate transporter"/>
    <property type="match status" value="1"/>
</dbReference>
<feature type="domain" description="Major facilitator superfamily (MFS) profile" evidence="7">
    <location>
        <begin position="1"/>
        <end position="160"/>
    </location>
</feature>
<keyword evidence="2" id="KW-1003">Cell membrane</keyword>
<feature type="transmembrane region" description="Helical" evidence="6">
    <location>
        <begin position="133"/>
        <end position="154"/>
    </location>
</feature>
<keyword evidence="5 6" id="KW-0472">Membrane</keyword>
<dbReference type="InterPro" id="IPR050189">
    <property type="entry name" value="MFS_Efflux_Transporters"/>
</dbReference>
<evidence type="ECO:0000256" key="5">
    <source>
        <dbReference type="ARBA" id="ARBA00023136"/>
    </source>
</evidence>
<gene>
    <name evidence="8" type="ORF">B2A_04782</name>
</gene>
<evidence type="ECO:0000256" key="2">
    <source>
        <dbReference type="ARBA" id="ARBA00022475"/>
    </source>
</evidence>
<feature type="transmembrane region" description="Helical" evidence="6">
    <location>
        <begin position="106"/>
        <end position="127"/>
    </location>
</feature>
<evidence type="ECO:0000259" key="7">
    <source>
        <dbReference type="PROSITE" id="PS50850"/>
    </source>
</evidence>
<dbReference type="GO" id="GO:0005886">
    <property type="term" value="C:plasma membrane"/>
    <property type="evidence" value="ECO:0007669"/>
    <property type="project" value="UniProtKB-SubCell"/>
</dbReference>
<reference evidence="8" key="1">
    <citation type="submission" date="2013-08" db="EMBL/GenBank/DDBJ databases">
        <authorList>
            <person name="Mendez C."/>
            <person name="Richter M."/>
            <person name="Ferrer M."/>
            <person name="Sanchez J."/>
        </authorList>
    </citation>
    <scope>NUCLEOTIDE SEQUENCE</scope>
</reference>
<feature type="non-terminal residue" evidence="8">
    <location>
        <position position="160"/>
    </location>
</feature>
<evidence type="ECO:0000256" key="6">
    <source>
        <dbReference type="SAM" id="Phobius"/>
    </source>
</evidence>
<evidence type="ECO:0000313" key="8">
    <source>
        <dbReference type="EMBL" id="EQD57466.1"/>
    </source>
</evidence>
<evidence type="ECO:0000256" key="1">
    <source>
        <dbReference type="ARBA" id="ARBA00004651"/>
    </source>
</evidence>
<protein>
    <submittedName>
        <fullName evidence="8">Major facilitator superfamily MFS_1</fullName>
    </submittedName>
</protein>
<accession>T1A9V0</accession>
<dbReference type="EMBL" id="AUZZ01003251">
    <property type="protein sequence ID" value="EQD57466.1"/>
    <property type="molecule type" value="Genomic_DNA"/>
</dbReference>